<dbReference type="InterPro" id="IPR036465">
    <property type="entry name" value="vWFA_dom_sf"/>
</dbReference>
<gene>
    <name evidence="2" type="ORF">LCGC14_0985440</name>
</gene>
<organism evidence="2">
    <name type="scientific">marine sediment metagenome</name>
    <dbReference type="NCBI Taxonomy" id="412755"/>
    <lineage>
        <taxon>unclassified sequences</taxon>
        <taxon>metagenomes</taxon>
        <taxon>ecological metagenomes</taxon>
    </lineage>
</organism>
<dbReference type="Gene3D" id="3.40.50.410">
    <property type="entry name" value="von Willebrand factor, type A domain"/>
    <property type="match status" value="1"/>
</dbReference>
<dbReference type="SMART" id="SM01197">
    <property type="entry name" value="FANCL_C"/>
    <property type="match status" value="1"/>
</dbReference>
<accession>A0A0F9RE02</accession>
<name>A0A0F9RE02_9ZZZZ</name>
<dbReference type="PROSITE" id="PS50234">
    <property type="entry name" value="VWFA"/>
    <property type="match status" value="1"/>
</dbReference>
<evidence type="ECO:0000313" key="2">
    <source>
        <dbReference type="EMBL" id="KKN15498.1"/>
    </source>
</evidence>
<dbReference type="InterPro" id="IPR002035">
    <property type="entry name" value="VWF_A"/>
</dbReference>
<dbReference type="SUPFAM" id="SSF57850">
    <property type="entry name" value="RING/U-box"/>
    <property type="match status" value="1"/>
</dbReference>
<dbReference type="Gene3D" id="3.30.40.10">
    <property type="entry name" value="Zinc/RING finger domain, C3HC4 (zinc finger)"/>
    <property type="match status" value="1"/>
</dbReference>
<reference evidence="2" key="1">
    <citation type="journal article" date="2015" name="Nature">
        <title>Complex archaea that bridge the gap between prokaryotes and eukaryotes.</title>
        <authorList>
            <person name="Spang A."/>
            <person name="Saw J.H."/>
            <person name="Jorgensen S.L."/>
            <person name="Zaremba-Niedzwiedzka K."/>
            <person name="Martijn J."/>
            <person name="Lind A.E."/>
            <person name="van Eijk R."/>
            <person name="Schleper C."/>
            <person name="Guy L."/>
            <person name="Ettema T.J."/>
        </authorList>
    </citation>
    <scope>NUCLEOTIDE SEQUENCE</scope>
</reference>
<dbReference type="SUPFAM" id="SSF53300">
    <property type="entry name" value="vWA-like"/>
    <property type="match status" value="1"/>
</dbReference>
<proteinExistence type="predicted"/>
<protein>
    <recommendedName>
        <fullName evidence="1">VWFA domain-containing protein</fullName>
    </recommendedName>
</protein>
<feature type="domain" description="VWFA" evidence="1">
    <location>
        <begin position="9"/>
        <end position="187"/>
    </location>
</feature>
<dbReference type="InterPro" id="IPR013083">
    <property type="entry name" value="Znf_RING/FYVE/PHD"/>
</dbReference>
<sequence length="401" mass="45055">MSEQRIPENIVICIDTSRSMYRRDFTPNRLACCVSSIKTLIRERFNLDNFSAFCVIQFSSKPKRVIDFTTAGYVNKLNEALDSLKCGGYSAVGDALALSIKTLIGELRKAGAKTPRILLISDGIYMRSSKDPLKMARLAQGLNIKIDTFKIGNTSQQNLLKRLSDISGGRNFYNSNLDSLIRSAQEIADDNFKTYGAGKKTTLDNPVFLRKISADLLGVQDLTKDQEQRIKQIRGEGDFKKCSICFSDQNPYTKGSFYVTGRYCPQCSTPFHIHCLAAWADSQKDHKIKRSGTARCPHCFYLLKIPTEVSQIQKLRILTKGSKNEGAKEPELMPAKFVQDVATLGEEELFNSCPVCNFIFEKGQPAVQCGNTDCNSLYHETCFKELKESQCKTCDSRLHLF</sequence>
<dbReference type="EMBL" id="LAZR01003706">
    <property type="protein sequence ID" value="KKN15498.1"/>
    <property type="molecule type" value="Genomic_DNA"/>
</dbReference>
<dbReference type="CDD" id="cd00198">
    <property type="entry name" value="vWFA"/>
    <property type="match status" value="1"/>
</dbReference>
<evidence type="ECO:0000259" key="1">
    <source>
        <dbReference type="PROSITE" id="PS50234"/>
    </source>
</evidence>
<dbReference type="Pfam" id="PF00092">
    <property type="entry name" value="VWA"/>
    <property type="match status" value="1"/>
</dbReference>
<comment type="caution">
    <text evidence="2">The sequence shown here is derived from an EMBL/GenBank/DDBJ whole genome shotgun (WGS) entry which is preliminary data.</text>
</comment>
<dbReference type="AlphaFoldDB" id="A0A0F9RE02"/>
<dbReference type="SMART" id="SM00327">
    <property type="entry name" value="VWA"/>
    <property type="match status" value="1"/>
</dbReference>